<feature type="signal peptide" evidence="11">
    <location>
        <begin position="1"/>
        <end position="27"/>
    </location>
</feature>
<feature type="domain" description="Endothelin-like toxin" evidence="12">
    <location>
        <begin position="58"/>
        <end position="79"/>
    </location>
</feature>
<dbReference type="PRINTS" id="PR00365">
    <property type="entry name" value="ENDOTHELIN"/>
</dbReference>
<evidence type="ECO:0000256" key="2">
    <source>
        <dbReference type="ARBA" id="ARBA00004613"/>
    </source>
</evidence>
<keyword evidence="7" id="KW-1015">Disulfide bond</keyword>
<dbReference type="PROSITE" id="PS00270">
    <property type="entry name" value="ENDOTHELIN"/>
    <property type="match status" value="1"/>
</dbReference>
<evidence type="ECO:0000256" key="9">
    <source>
        <dbReference type="ARBA" id="ARBA00040198"/>
    </source>
</evidence>
<dbReference type="Proteomes" id="UP001460270">
    <property type="component" value="Unassembled WGS sequence"/>
</dbReference>
<dbReference type="GO" id="GO:0005615">
    <property type="term" value="C:extracellular space"/>
    <property type="evidence" value="ECO:0007669"/>
    <property type="project" value="TreeGrafter"/>
</dbReference>
<name>A0AAW0MFG4_9GOBI</name>
<evidence type="ECO:0000313" key="14">
    <source>
        <dbReference type="Proteomes" id="UP001460270"/>
    </source>
</evidence>
<evidence type="ECO:0000256" key="5">
    <source>
        <dbReference type="ARBA" id="ARBA00022729"/>
    </source>
</evidence>
<comment type="function">
    <text evidence="1">Endothelins are endothelium-derived vasoconstrictor peptides.</text>
</comment>
<dbReference type="InterPro" id="IPR020475">
    <property type="entry name" value="Endothelin"/>
</dbReference>
<comment type="similarity">
    <text evidence="3">Belongs to the endothelin/sarafotoxin family.</text>
</comment>
<dbReference type="GO" id="GO:0014826">
    <property type="term" value="P:vein smooth muscle contraction"/>
    <property type="evidence" value="ECO:0007669"/>
    <property type="project" value="TreeGrafter"/>
</dbReference>
<comment type="caution">
    <text evidence="13">The sequence shown here is derived from an EMBL/GenBank/DDBJ whole genome shotgun (WGS) entry which is preliminary data.</text>
</comment>
<dbReference type="GO" id="GO:0005179">
    <property type="term" value="F:hormone activity"/>
    <property type="evidence" value="ECO:0007669"/>
    <property type="project" value="TreeGrafter"/>
</dbReference>
<gene>
    <name evidence="13" type="ORF">WMY93_030451</name>
</gene>
<keyword evidence="4" id="KW-0964">Secreted</keyword>
<dbReference type="GO" id="GO:0031708">
    <property type="term" value="F:endothelin B receptor binding"/>
    <property type="evidence" value="ECO:0007669"/>
    <property type="project" value="TreeGrafter"/>
</dbReference>
<dbReference type="GO" id="GO:0019229">
    <property type="term" value="P:regulation of vasoconstriction"/>
    <property type="evidence" value="ECO:0007669"/>
    <property type="project" value="InterPro"/>
</dbReference>
<evidence type="ECO:0000256" key="11">
    <source>
        <dbReference type="SAM" id="SignalP"/>
    </source>
</evidence>
<dbReference type="AlphaFoldDB" id="A0AAW0MFG4"/>
<dbReference type="EMBL" id="JBBPFD010000491">
    <property type="protein sequence ID" value="KAK7878615.1"/>
    <property type="molecule type" value="Genomic_DNA"/>
</dbReference>
<dbReference type="PANTHER" id="PTHR13874:SF11">
    <property type="entry name" value="ENDOTHELIN-3"/>
    <property type="match status" value="1"/>
</dbReference>
<feature type="chain" id="PRO_5043530526" description="Endothelin-3" evidence="11">
    <location>
        <begin position="28"/>
        <end position="142"/>
    </location>
</feature>
<dbReference type="GO" id="GO:0006874">
    <property type="term" value="P:intracellular calcium ion homeostasis"/>
    <property type="evidence" value="ECO:0007669"/>
    <property type="project" value="TreeGrafter"/>
</dbReference>
<dbReference type="Pfam" id="PF00322">
    <property type="entry name" value="Endothelin"/>
    <property type="match status" value="1"/>
</dbReference>
<reference evidence="14" key="1">
    <citation type="submission" date="2024-04" db="EMBL/GenBank/DDBJ databases">
        <title>Salinicola lusitanus LLJ914,a marine bacterium isolated from the Okinawa Trough.</title>
        <authorList>
            <person name="Li J."/>
        </authorList>
    </citation>
    <scope>NUCLEOTIDE SEQUENCE [LARGE SCALE GENOMIC DNA]</scope>
</reference>
<dbReference type="InterPro" id="IPR001928">
    <property type="entry name" value="Endothln-like_toxin"/>
</dbReference>
<evidence type="ECO:0000256" key="8">
    <source>
        <dbReference type="ARBA" id="ARBA00023322"/>
    </source>
</evidence>
<proteinExistence type="inferred from homology"/>
<dbReference type="PANTHER" id="PTHR13874">
    <property type="entry name" value="ENDOTHELIN"/>
    <property type="match status" value="1"/>
</dbReference>
<evidence type="ECO:0000256" key="7">
    <source>
        <dbReference type="ARBA" id="ARBA00023157"/>
    </source>
</evidence>
<accession>A0AAW0MFG4</accession>
<keyword evidence="5 11" id="KW-0732">Signal</keyword>
<evidence type="ECO:0000256" key="6">
    <source>
        <dbReference type="ARBA" id="ARBA00022858"/>
    </source>
</evidence>
<dbReference type="GO" id="GO:0003100">
    <property type="term" value="P:regulation of systemic arterial blood pressure by endothelin"/>
    <property type="evidence" value="ECO:0007669"/>
    <property type="project" value="TreeGrafter"/>
</dbReference>
<evidence type="ECO:0000313" key="13">
    <source>
        <dbReference type="EMBL" id="KAK7878615.1"/>
    </source>
</evidence>
<evidence type="ECO:0000256" key="10">
    <source>
        <dbReference type="ARBA" id="ARBA00041850"/>
    </source>
</evidence>
<dbReference type="SMART" id="SM00272">
    <property type="entry name" value="END"/>
    <property type="match status" value="2"/>
</dbReference>
<comment type="subcellular location">
    <subcellularLocation>
        <location evidence="2">Secreted</location>
    </subcellularLocation>
</comment>
<evidence type="ECO:0000259" key="12">
    <source>
        <dbReference type="SMART" id="SM00272"/>
    </source>
</evidence>
<organism evidence="13 14">
    <name type="scientific">Mugilogobius chulae</name>
    <name type="common">yellowstripe goby</name>
    <dbReference type="NCBI Taxonomy" id="88201"/>
    <lineage>
        <taxon>Eukaryota</taxon>
        <taxon>Metazoa</taxon>
        <taxon>Chordata</taxon>
        <taxon>Craniata</taxon>
        <taxon>Vertebrata</taxon>
        <taxon>Euteleostomi</taxon>
        <taxon>Actinopterygii</taxon>
        <taxon>Neopterygii</taxon>
        <taxon>Teleostei</taxon>
        <taxon>Neoteleostei</taxon>
        <taxon>Acanthomorphata</taxon>
        <taxon>Gobiaria</taxon>
        <taxon>Gobiiformes</taxon>
        <taxon>Gobioidei</taxon>
        <taxon>Gobiidae</taxon>
        <taxon>Gobionellinae</taxon>
        <taxon>Mugilogobius</taxon>
    </lineage>
</organism>
<sequence>MLPKILAFLILQGAWVSQCRIIPEVNALVISNDKPVSTGRSEDFGMSRITDAKPRAKRCTCYSYMDRECVYYCHLDIIWVNTPERTVPYGMSSYQAPQRIRREAIESPRCLCVVVDADQQCSDFCQSRTAVPTQRVHRSAGG</sequence>
<keyword evidence="8" id="KW-0839">Vasoconstrictor</keyword>
<keyword evidence="14" id="KW-1185">Reference proteome</keyword>
<evidence type="ECO:0000256" key="3">
    <source>
        <dbReference type="ARBA" id="ARBA00010959"/>
    </source>
</evidence>
<feature type="domain" description="Endothelin-like toxin" evidence="12">
    <location>
        <begin position="109"/>
        <end position="131"/>
    </location>
</feature>
<evidence type="ECO:0000256" key="4">
    <source>
        <dbReference type="ARBA" id="ARBA00022525"/>
    </source>
</evidence>
<protein>
    <recommendedName>
        <fullName evidence="9">Endothelin-3</fullName>
    </recommendedName>
    <alternativeName>
        <fullName evidence="10">Preproendothelin-3</fullName>
    </alternativeName>
</protein>
<dbReference type="InterPro" id="IPR019764">
    <property type="entry name" value="Endothelin_toxin_CS"/>
</dbReference>
<evidence type="ECO:0000256" key="1">
    <source>
        <dbReference type="ARBA" id="ARBA00003023"/>
    </source>
</evidence>
<keyword evidence="6" id="KW-0838">Vasoactive</keyword>